<dbReference type="InterPro" id="IPR054098">
    <property type="entry name" value="NGO1945-like_C"/>
</dbReference>
<dbReference type="Gene3D" id="3.90.930.50">
    <property type="match status" value="1"/>
</dbReference>
<dbReference type="Pfam" id="PF09836">
    <property type="entry name" value="DUF2063"/>
    <property type="match status" value="1"/>
</dbReference>
<evidence type="ECO:0000259" key="1">
    <source>
        <dbReference type="Pfam" id="PF09836"/>
    </source>
</evidence>
<accession>A0A8J6J0A8</accession>
<feature type="domain" description="Putative DNA-binding" evidence="1">
    <location>
        <begin position="6"/>
        <end position="92"/>
    </location>
</feature>
<dbReference type="Proteomes" id="UP000601768">
    <property type="component" value="Unassembled WGS sequence"/>
</dbReference>
<dbReference type="InterPro" id="IPR044922">
    <property type="entry name" value="DUF2063_N_sf"/>
</dbReference>
<dbReference type="AlphaFoldDB" id="A0A8J6J0A8"/>
<dbReference type="InterPro" id="IPR018640">
    <property type="entry name" value="DUF2063"/>
</dbReference>
<evidence type="ECO:0000313" key="3">
    <source>
        <dbReference type="EMBL" id="MBC3767775.1"/>
    </source>
</evidence>
<gene>
    <name evidence="3" type="ORF">H8B19_17995</name>
</gene>
<name>A0A8J6J0A8_9ALTE</name>
<keyword evidence="3" id="KW-0238">DNA-binding</keyword>
<feature type="domain" description="NGO1945-like C-terminal" evidence="2">
    <location>
        <begin position="143"/>
        <end position="237"/>
    </location>
</feature>
<proteinExistence type="predicted"/>
<dbReference type="Pfam" id="PF22106">
    <property type="entry name" value="NGO1945_C"/>
    <property type="match status" value="1"/>
</dbReference>
<reference evidence="3" key="1">
    <citation type="journal article" date="2018" name="Int. J. Syst. Evol. Microbiol.">
        <title>Neptunicella marina gen. nov., sp. nov., isolated from surface seawater.</title>
        <authorList>
            <person name="Liu X."/>
            <person name="Lai Q."/>
            <person name="Du Y."/>
            <person name="Zhang X."/>
            <person name="Liu Z."/>
            <person name="Sun F."/>
            <person name="Shao Z."/>
        </authorList>
    </citation>
    <scope>NUCLEOTIDE SEQUENCE</scope>
    <source>
        <strain evidence="3">S27-2</strain>
    </source>
</reference>
<dbReference type="EMBL" id="JACNEP010000025">
    <property type="protein sequence ID" value="MBC3767775.1"/>
    <property type="molecule type" value="Genomic_DNA"/>
</dbReference>
<comment type="caution">
    <text evidence="3">The sequence shown here is derived from an EMBL/GenBank/DDBJ whole genome shotgun (WGS) entry which is preliminary data.</text>
</comment>
<evidence type="ECO:0000313" key="4">
    <source>
        <dbReference type="Proteomes" id="UP000601768"/>
    </source>
</evidence>
<dbReference type="Gene3D" id="1.10.150.690">
    <property type="entry name" value="DUF2063"/>
    <property type="match status" value="1"/>
</dbReference>
<organism evidence="3 4">
    <name type="scientific">Neptunicella marina</name>
    <dbReference type="NCBI Taxonomy" id="2125989"/>
    <lineage>
        <taxon>Bacteria</taxon>
        <taxon>Pseudomonadati</taxon>
        <taxon>Pseudomonadota</taxon>
        <taxon>Gammaproteobacteria</taxon>
        <taxon>Alteromonadales</taxon>
        <taxon>Alteromonadaceae</taxon>
        <taxon>Neptunicella</taxon>
    </lineage>
</organism>
<protein>
    <submittedName>
        <fullName evidence="3">Putative DNA-binding domain-containing protein</fullName>
    </submittedName>
</protein>
<reference evidence="3" key="2">
    <citation type="submission" date="2020-08" db="EMBL/GenBank/DDBJ databases">
        <authorList>
            <person name="Lai Q."/>
        </authorList>
    </citation>
    <scope>NUCLEOTIDE SEQUENCE</scope>
    <source>
        <strain evidence="3">S27-2</strain>
    </source>
</reference>
<evidence type="ECO:0000259" key="2">
    <source>
        <dbReference type="Pfam" id="PF22106"/>
    </source>
</evidence>
<dbReference type="GO" id="GO:0003677">
    <property type="term" value="F:DNA binding"/>
    <property type="evidence" value="ECO:0007669"/>
    <property type="project" value="UniProtKB-KW"/>
</dbReference>
<dbReference type="RefSeq" id="WP_186508412.1">
    <property type="nucleotide sequence ID" value="NZ_JACNEP010000025.1"/>
</dbReference>
<keyword evidence="4" id="KW-1185">Reference proteome</keyword>
<sequence length="254" mass="29674">MTELEQLQLVFTQHLRDPSVNVAPADIEARRMKIYSELIFNNIAGFISNGFPVLKQIYSESDWHRLIRQFIKTHHSHSPYFVDICAEFLEYLNGEHQFTQADPIFLCELAHYEWIELELSLRQSSKKYDWHLTSELPEQVCLSELCEVVAYPFEVHKISPDFVPTKPDEMTFLLVYRDPQFEIKFSQLNGLTAHMLTIIRDKDIINTRDLIERLTKQFPQISAEQMSLGCKDVLLTFLEQRVLAAGYQSIKSNS</sequence>